<evidence type="ECO:0000313" key="1">
    <source>
        <dbReference type="EMBL" id="KAK9779110.1"/>
    </source>
</evidence>
<sequence length="1272" mass="141869">MAEAFGLIASAAGIMSLGLQVYEGVASYIEGVKDRKPDLSAISRQANILQDIVNALQLAAPQIDAILKINGSPLLSSLKTVEGELWALKLFLGSLQDVSSEPPNIASRLKEQKRKLTYPFHRPTLEQLQRRLESANHALQTSLQVVNLMTTPIIKTTISDIHANVNNSQSTLTDLKSSMGSMETSLASMALSLSPTQAAMISMDGKLDLLSSRGTTQNESLGINLQAVNNNVSDVSNDLHKATSTIQTSTDTIQEAIRQQNQDIRQLRDEMSRSVVLPAVIATTIETVLEKKIIELNNSLMSIAGVANGTGVAASVNYPRLLLGRLTSKPSILQDAFDTEQFITACTRQQPGVPILSDNRTCICKPRTVTQHWAKRFGDFYATKKATTQLRHLPGCEHGADDSSSIAHVRTVSYTGFRKILSTSLELSMSCTSGAGGFSIGPTLTFRAMVDEADSPVFRIINLMVNNFRGLIDGSNPDGWKDGEEIEKRVLVIEQLVYHSVSAILKLYQRSKRSRYDVNQHGESPLHRWTKLLIELYWCLVSTKLTSFTIETGNCIPRIAETSVRRLARTQQTHLIFDYRGNSPVDGLLGETNGPGTLSYFCEAMKILYRCNDENFARTHEIIQPLHLDNPMRLSDTRRLCDGCPDLAEILDFGPLSKAVIMGATGRLKSLLDADPSALRERNNALQTPFHLAAQCSTSELLEVLLDAAQNNSIHFDIPDSRGTHALDLAAKESGLLCRNFGSRELCTDCVCSTLFNLLQSNGWQLSPKYVDSPHRLLAFASQAVELGIISTIKHIREEFGAAARRYLSTYECQRLQLDSQQIIDGHLYDVVKGLSETGFDLPQNYKDLLQYRTFATKKSVYHGIQSARVAQLLFESGFEDVNHEDVYGRTPLGEILPERERYGSPFGSEIIVWFIEHGANISGAFSPTRWMNPGWKALHVPVSTLAHEILPLKSIEHLVAADLDIIADVLQKVAPLQFLDECCCGCVMAGCNTTTQFFRYLWDIFLEDRELPSRKYARKSLFWRTFPREAYSLEEVIERLVSEARPRAEDDKNSRCIQGSLNVHHNGGIELHNTLSAQNRTPEADYLRDYTSKQEGRTVLQECVHCLSKFLRLIPVEATVWNHVSHSALRLFTFEALEIRHTCSSLGGPHSTHHRRSEEEIKEIQDEDHDLLDLLNKLVQEFVGELQDTGDTFDVFLSRYWVRRVEEVLADLDATKMSHEQVLAAGEVGVIWEDDTISVSDVDESYTPSLTISEQFDALVRQIDDIVAEST</sequence>
<keyword evidence="2" id="KW-1185">Reference proteome</keyword>
<gene>
    <name evidence="1" type="ORF">SCAR479_03977</name>
</gene>
<dbReference type="SUPFAM" id="SSF48403">
    <property type="entry name" value="Ankyrin repeat"/>
    <property type="match status" value="1"/>
</dbReference>
<evidence type="ECO:0008006" key="3">
    <source>
        <dbReference type="Google" id="ProtNLM"/>
    </source>
</evidence>
<dbReference type="EMBL" id="JARVKM010000012">
    <property type="protein sequence ID" value="KAK9779110.1"/>
    <property type="molecule type" value="Genomic_DNA"/>
</dbReference>
<accession>A0ABR2XZY1</accession>
<dbReference type="Gene3D" id="1.25.40.20">
    <property type="entry name" value="Ankyrin repeat-containing domain"/>
    <property type="match status" value="1"/>
</dbReference>
<proteinExistence type="predicted"/>
<protein>
    <recommendedName>
        <fullName evidence="3">Fungal N-terminal domain-containing protein</fullName>
    </recommendedName>
</protein>
<reference evidence="1 2" key="1">
    <citation type="submission" date="2024-02" db="EMBL/GenBank/DDBJ databases">
        <title>First draft genome assembly of two strains of Seiridium cardinale.</title>
        <authorList>
            <person name="Emiliani G."/>
            <person name="Scali E."/>
        </authorList>
    </citation>
    <scope>NUCLEOTIDE SEQUENCE [LARGE SCALE GENOMIC DNA]</scope>
    <source>
        <strain evidence="1 2">BM-138-000479</strain>
    </source>
</reference>
<comment type="caution">
    <text evidence="1">The sequence shown here is derived from an EMBL/GenBank/DDBJ whole genome shotgun (WGS) entry which is preliminary data.</text>
</comment>
<organism evidence="1 2">
    <name type="scientific">Seiridium cardinale</name>
    <dbReference type="NCBI Taxonomy" id="138064"/>
    <lineage>
        <taxon>Eukaryota</taxon>
        <taxon>Fungi</taxon>
        <taxon>Dikarya</taxon>
        <taxon>Ascomycota</taxon>
        <taxon>Pezizomycotina</taxon>
        <taxon>Sordariomycetes</taxon>
        <taxon>Xylariomycetidae</taxon>
        <taxon>Amphisphaeriales</taxon>
        <taxon>Sporocadaceae</taxon>
        <taxon>Seiridium</taxon>
    </lineage>
</organism>
<dbReference type="InterPro" id="IPR036770">
    <property type="entry name" value="Ankyrin_rpt-contain_sf"/>
</dbReference>
<name>A0ABR2XZY1_9PEZI</name>
<dbReference type="Proteomes" id="UP001465668">
    <property type="component" value="Unassembled WGS sequence"/>
</dbReference>
<evidence type="ECO:0000313" key="2">
    <source>
        <dbReference type="Proteomes" id="UP001465668"/>
    </source>
</evidence>